<name>A0A9D9DU91_9BACT</name>
<dbReference type="GO" id="GO:0005524">
    <property type="term" value="F:ATP binding"/>
    <property type="evidence" value="ECO:0007669"/>
    <property type="project" value="UniProtKB-KW"/>
</dbReference>
<dbReference type="Pfam" id="PF00005">
    <property type="entry name" value="ABC_tran"/>
    <property type="match status" value="1"/>
</dbReference>
<evidence type="ECO:0000313" key="5">
    <source>
        <dbReference type="EMBL" id="MBO8432808.1"/>
    </source>
</evidence>
<dbReference type="Proteomes" id="UP000823612">
    <property type="component" value="Unassembled WGS sequence"/>
</dbReference>
<evidence type="ECO:0000313" key="6">
    <source>
        <dbReference type="Proteomes" id="UP000823612"/>
    </source>
</evidence>
<dbReference type="AlphaFoldDB" id="A0A9D9DU91"/>
<reference evidence="5" key="2">
    <citation type="journal article" date="2021" name="PeerJ">
        <title>Extensive microbial diversity within the chicken gut microbiome revealed by metagenomics and culture.</title>
        <authorList>
            <person name="Gilroy R."/>
            <person name="Ravi A."/>
            <person name="Getino M."/>
            <person name="Pursley I."/>
            <person name="Horton D.L."/>
            <person name="Alikhan N.F."/>
            <person name="Baker D."/>
            <person name="Gharbi K."/>
            <person name="Hall N."/>
            <person name="Watson M."/>
            <person name="Adriaenssens E.M."/>
            <person name="Foster-Nyarko E."/>
            <person name="Jarju S."/>
            <person name="Secka A."/>
            <person name="Antonio M."/>
            <person name="Oren A."/>
            <person name="Chaudhuri R.R."/>
            <person name="La Ragione R."/>
            <person name="Hildebrand F."/>
            <person name="Pallen M.J."/>
        </authorList>
    </citation>
    <scope>NUCLEOTIDE SEQUENCE</scope>
    <source>
        <strain evidence="5">2889</strain>
    </source>
</reference>
<dbReference type="SMART" id="SM00382">
    <property type="entry name" value="AAA"/>
    <property type="match status" value="1"/>
</dbReference>
<dbReference type="PROSITE" id="PS00211">
    <property type="entry name" value="ABC_TRANSPORTER_1"/>
    <property type="match status" value="1"/>
</dbReference>
<dbReference type="InterPro" id="IPR017871">
    <property type="entry name" value="ABC_transporter-like_CS"/>
</dbReference>
<dbReference type="InterPro" id="IPR027417">
    <property type="entry name" value="P-loop_NTPase"/>
</dbReference>
<accession>A0A9D9DU91</accession>
<evidence type="ECO:0000256" key="1">
    <source>
        <dbReference type="ARBA" id="ARBA00022448"/>
    </source>
</evidence>
<protein>
    <submittedName>
        <fullName evidence="5">ATP-binding cassette domain-containing protein</fullName>
    </submittedName>
</protein>
<dbReference type="EMBL" id="JADIMZ010000089">
    <property type="protein sequence ID" value="MBO8432808.1"/>
    <property type="molecule type" value="Genomic_DNA"/>
</dbReference>
<dbReference type="PANTHER" id="PTHR43023">
    <property type="entry name" value="PROTEIN TRIGALACTOSYLDIACYLGLYCEROL 3, CHLOROPLASTIC"/>
    <property type="match status" value="1"/>
</dbReference>
<dbReference type="GO" id="GO:0016887">
    <property type="term" value="F:ATP hydrolysis activity"/>
    <property type="evidence" value="ECO:0007669"/>
    <property type="project" value="InterPro"/>
</dbReference>
<sequence>MIEVRHLNKFFGNRQVLFDINLKLEPGICNLIIGQSGSGKTVLMKSMVGLLTPDSGEILFDGRNFAAHAGSQSLHKTEAEKNSEKMLTAIRREIGMVFQGGALFDSMSVLDNVIFPMDMFTKKSRREKLKRAQECLERVDLKGAGKLWPSELSGGMRKRVAIARAIAVEPRYLFCDEPNSGLDPRTSELIDGLISEITKEYKITTVVNTHDMNSVLKIGDTVNFIYEGKLWWQGNGKSILDTDNPEIIHFMEASELTKRLLHSHRIIQKAAGN</sequence>
<gene>
    <name evidence="5" type="ORF">IAB08_05895</name>
</gene>
<keyword evidence="1" id="KW-0813">Transport</keyword>
<dbReference type="InterPro" id="IPR003593">
    <property type="entry name" value="AAA+_ATPase"/>
</dbReference>
<reference evidence="5" key="1">
    <citation type="submission" date="2020-10" db="EMBL/GenBank/DDBJ databases">
        <authorList>
            <person name="Gilroy R."/>
        </authorList>
    </citation>
    <scope>NUCLEOTIDE SEQUENCE</scope>
    <source>
        <strain evidence="5">2889</strain>
    </source>
</reference>
<comment type="caution">
    <text evidence="5">The sequence shown here is derived from an EMBL/GenBank/DDBJ whole genome shotgun (WGS) entry which is preliminary data.</text>
</comment>
<organism evidence="5 6">
    <name type="scientific">Candidatus Pullibacteroides excrementavium</name>
    <dbReference type="NCBI Taxonomy" id="2840905"/>
    <lineage>
        <taxon>Bacteria</taxon>
        <taxon>Pseudomonadati</taxon>
        <taxon>Bacteroidota</taxon>
        <taxon>Bacteroidia</taxon>
        <taxon>Bacteroidales</taxon>
        <taxon>Candidatus Pullibacteroides</taxon>
    </lineage>
</organism>
<dbReference type="PANTHER" id="PTHR43023:SF6">
    <property type="entry name" value="INTERMEMBRANE PHOSPHOLIPID TRANSPORT SYSTEM ATP-BINDING PROTEIN MLAF"/>
    <property type="match status" value="1"/>
</dbReference>
<proteinExistence type="predicted"/>
<evidence type="ECO:0000256" key="2">
    <source>
        <dbReference type="ARBA" id="ARBA00022741"/>
    </source>
</evidence>
<keyword evidence="2" id="KW-0547">Nucleotide-binding</keyword>
<dbReference type="SUPFAM" id="SSF52540">
    <property type="entry name" value="P-loop containing nucleoside triphosphate hydrolases"/>
    <property type="match status" value="1"/>
</dbReference>
<dbReference type="Gene3D" id="3.40.50.300">
    <property type="entry name" value="P-loop containing nucleotide triphosphate hydrolases"/>
    <property type="match status" value="1"/>
</dbReference>
<keyword evidence="3 5" id="KW-0067">ATP-binding</keyword>
<dbReference type="InterPro" id="IPR003439">
    <property type="entry name" value="ABC_transporter-like_ATP-bd"/>
</dbReference>
<feature type="domain" description="ABC transporter" evidence="4">
    <location>
        <begin position="2"/>
        <end position="252"/>
    </location>
</feature>
<evidence type="ECO:0000259" key="4">
    <source>
        <dbReference type="PROSITE" id="PS50893"/>
    </source>
</evidence>
<dbReference type="PROSITE" id="PS50893">
    <property type="entry name" value="ABC_TRANSPORTER_2"/>
    <property type="match status" value="1"/>
</dbReference>
<evidence type="ECO:0000256" key="3">
    <source>
        <dbReference type="ARBA" id="ARBA00022840"/>
    </source>
</evidence>